<proteinExistence type="predicted"/>
<evidence type="ECO:0000313" key="2">
    <source>
        <dbReference type="Proteomes" id="UP000050525"/>
    </source>
</evidence>
<evidence type="ECO:0000313" key="1">
    <source>
        <dbReference type="EMBL" id="KYO37746.1"/>
    </source>
</evidence>
<accession>A0A151NLP9</accession>
<dbReference type="Proteomes" id="UP000050525">
    <property type="component" value="Unassembled WGS sequence"/>
</dbReference>
<gene>
    <name evidence="1" type="ORF">Y1Q_0022032</name>
</gene>
<keyword evidence="2" id="KW-1185">Reference proteome</keyword>
<comment type="caution">
    <text evidence="1">The sequence shown here is derived from an EMBL/GenBank/DDBJ whole genome shotgun (WGS) entry which is preliminary data.</text>
</comment>
<dbReference type="EMBL" id="AKHW03002600">
    <property type="protein sequence ID" value="KYO37746.1"/>
    <property type="molecule type" value="Genomic_DNA"/>
</dbReference>
<name>A0A151NLP9_ALLMI</name>
<organism evidence="1 2">
    <name type="scientific">Alligator mississippiensis</name>
    <name type="common">American alligator</name>
    <dbReference type="NCBI Taxonomy" id="8496"/>
    <lineage>
        <taxon>Eukaryota</taxon>
        <taxon>Metazoa</taxon>
        <taxon>Chordata</taxon>
        <taxon>Craniata</taxon>
        <taxon>Vertebrata</taxon>
        <taxon>Euteleostomi</taxon>
        <taxon>Archelosauria</taxon>
        <taxon>Archosauria</taxon>
        <taxon>Crocodylia</taxon>
        <taxon>Alligatoridae</taxon>
        <taxon>Alligatorinae</taxon>
        <taxon>Alligator</taxon>
    </lineage>
</organism>
<dbReference type="AlphaFoldDB" id="A0A151NLP9"/>
<protein>
    <submittedName>
        <fullName evidence="1">Uncharacterized protein</fullName>
    </submittedName>
</protein>
<sequence length="78" mass="8955">MMGPRGVRKEESAPPRLEDVFWRDVYIVQAVFYVYSWPNAVMAFIVTSDVVYFGLVKNTQFFLYTGCLLHSSLLKGSL</sequence>
<reference evidence="1 2" key="1">
    <citation type="journal article" date="2012" name="Genome Biol.">
        <title>Sequencing three crocodilian genomes to illuminate the evolution of archosaurs and amniotes.</title>
        <authorList>
            <person name="St John J.A."/>
            <person name="Braun E.L."/>
            <person name="Isberg S.R."/>
            <person name="Miles L.G."/>
            <person name="Chong A.Y."/>
            <person name="Gongora J."/>
            <person name="Dalzell P."/>
            <person name="Moran C."/>
            <person name="Bed'hom B."/>
            <person name="Abzhanov A."/>
            <person name="Burgess S.C."/>
            <person name="Cooksey A.M."/>
            <person name="Castoe T.A."/>
            <person name="Crawford N.G."/>
            <person name="Densmore L.D."/>
            <person name="Drew J.C."/>
            <person name="Edwards S.V."/>
            <person name="Faircloth B.C."/>
            <person name="Fujita M.K."/>
            <person name="Greenwold M.J."/>
            <person name="Hoffmann F.G."/>
            <person name="Howard J.M."/>
            <person name="Iguchi T."/>
            <person name="Janes D.E."/>
            <person name="Khan S.Y."/>
            <person name="Kohno S."/>
            <person name="de Koning A.J."/>
            <person name="Lance S.L."/>
            <person name="McCarthy F.M."/>
            <person name="McCormack J.E."/>
            <person name="Merchant M.E."/>
            <person name="Peterson D.G."/>
            <person name="Pollock D.D."/>
            <person name="Pourmand N."/>
            <person name="Raney B.J."/>
            <person name="Roessler K.A."/>
            <person name="Sanford J.R."/>
            <person name="Sawyer R.H."/>
            <person name="Schmidt C.J."/>
            <person name="Triplett E.W."/>
            <person name="Tuberville T.D."/>
            <person name="Venegas-Anaya M."/>
            <person name="Howard J.T."/>
            <person name="Jarvis E.D."/>
            <person name="Guillette L.J.Jr."/>
            <person name="Glenn T.C."/>
            <person name="Green R.E."/>
            <person name="Ray D.A."/>
        </authorList>
    </citation>
    <scope>NUCLEOTIDE SEQUENCE [LARGE SCALE GENOMIC DNA]</scope>
    <source>
        <strain evidence="1">KSC_2009_1</strain>
    </source>
</reference>